<gene>
    <name evidence="1" type="ORF">BTA35_0202290</name>
</gene>
<dbReference type="AlphaFoldDB" id="A0A1T1HGE1"/>
<dbReference type="InterPro" id="IPR027417">
    <property type="entry name" value="P-loop_NTPase"/>
</dbReference>
<dbReference type="SUPFAM" id="SSF52540">
    <property type="entry name" value="P-loop containing nucleoside triphosphate hydrolases"/>
    <property type="match status" value="1"/>
</dbReference>
<dbReference type="Proteomes" id="UP000190064">
    <property type="component" value="Unassembled WGS sequence"/>
</dbReference>
<evidence type="ECO:0008006" key="3">
    <source>
        <dbReference type="Google" id="ProtNLM"/>
    </source>
</evidence>
<name>A0A1T1HGE1_OCELI</name>
<sequence>MSFSYPDLRQLAADQQAVLLSEDEWLATHYSGQIKSFDDYLKYSALIRPFIKQLVHNILATGADVVMDFPANTMRQRSWFLNLCREAGCEHQMIWLDLSDEQCLKQIAQRRLEQPEQAAFDTEAVFHQVTAFFEPPTADEHLNIVTSEFAGDARYGVKQ</sequence>
<protein>
    <recommendedName>
        <fullName evidence="3">Cell division protein ZipA</fullName>
    </recommendedName>
</protein>
<dbReference type="Pfam" id="PF13671">
    <property type="entry name" value="AAA_33"/>
    <property type="match status" value="1"/>
</dbReference>
<organism evidence="1 2">
    <name type="scientific">Oceanospirillum linum</name>
    <dbReference type="NCBI Taxonomy" id="966"/>
    <lineage>
        <taxon>Bacteria</taxon>
        <taxon>Pseudomonadati</taxon>
        <taxon>Pseudomonadota</taxon>
        <taxon>Gammaproteobacteria</taxon>
        <taxon>Oceanospirillales</taxon>
        <taxon>Oceanospirillaceae</taxon>
        <taxon>Oceanospirillum</taxon>
    </lineage>
</organism>
<keyword evidence="2" id="KW-1185">Reference proteome</keyword>
<dbReference type="EMBL" id="MTSD02000001">
    <property type="protein sequence ID" value="OOV88921.1"/>
    <property type="molecule type" value="Genomic_DNA"/>
</dbReference>
<comment type="caution">
    <text evidence="1">The sequence shown here is derived from an EMBL/GenBank/DDBJ whole genome shotgun (WGS) entry which is preliminary data.</text>
</comment>
<evidence type="ECO:0000313" key="1">
    <source>
        <dbReference type="EMBL" id="OOV88921.1"/>
    </source>
</evidence>
<proteinExistence type="predicted"/>
<accession>A0A1T1HGE1</accession>
<reference evidence="1" key="1">
    <citation type="submission" date="2017-02" db="EMBL/GenBank/DDBJ databases">
        <title>Draft Genome Sequence of the Salt Water Bacterium Oceanospirillum linum ATCC 11336.</title>
        <authorList>
            <person name="Trachtenberg A.M."/>
            <person name="Carney J.G."/>
            <person name="Linnane J.D."/>
            <person name="Rheaume B.A."/>
            <person name="Pitts N.L."/>
            <person name="Mykles D.L."/>
            <person name="Maclea K.S."/>
        </authorList>
    </citation>
    <scope>NUCLEOTIDE SEQUENCE [LARGE SCALE GENOMIC DNA]</scope>
    <source>
        <strain evidence="1">ATCC 11336</strain>
    </source>
</reference>
<dbReference type="STRING" id="966.BTA35_0202290"/>
<dbReference type="Gene3D" id="3.40.50.300">
    <property type="entry name" value="P-loop containing nucleotide triphosphate hydrolases"/>
    <property type="match status" value="1"/>
</dbReference>
<evidence type="ECO:0000313" key="2">
    <source>
        <dbReference type="Proteomes" id="UP000190064"/>
    </source>
</evidence>